<sequence length="112" mass="12209">MNADGDGATHPATTTPGTSPDHAPGYRMRFACKLGRVSKMLQVRHVPDAVHAELVRRAAVAGVSLSEYVLRELERVAARPPVEEVLARSASRRLDLSVAEVVDTIRAERPDR</sequence>
<accession>A0A5S5D4A3</accession>
<feature type="region of interest" description="Disordered" evidence="1">
    <location>
        <begin position="1"/>
        <end position="25"/>
    </location>
</feature>
<name>A0A5S5D4A3_9ACTN</name>
<feature type="compositionally biased region" description="Low complexity" evidence="1">
    <location>
        <begin position="1"/>
        <end position="18"/>
    </location>
</feature>
<dbReference type="GO" id="GO:0006355">
    <property type="term" value="P:regulation of DNA-templated transcription"/>
    <property type="evidence" value="ECO:0007669"/>
    <property type="project" value="InterPro"/>
</dbReference>
<dbReference type="SUPFAM" id="SSF47598">
    <property type="entry name" value="Ribbon-helix-helix"/>
    <property type="match status" value="1"/>
</dbReference>
<evidence type="ECO:0000313" key="3">
    <source>
        <dbReference type="Proteomes" id="UP000322499"/>
    </source>
</evidence>
<organism evidence="2 3">
    <name type="scientific">Blastococcus xanthinilyticus</name>
    <dbReference type="NCBI Taxonomy" id="1564164"/>
    <lineage>
        <taxon>Bacteria</taxon>
        <taxon>Bacillati</taxon>
        <taxon>Actinomycetota</taxon>
        <taxon>Actinomycetes</taxon>
        <taxon>Geodermatophilales</taxon>
        <taxon>Geodermatophilaceae</taxon>
        <taxon>Blastococcus</taxon>
    </lineage>
</organism>
<gene>
    <name evidence="2" type="ORF">BD833_101499</name>
</gene>
<evidence type="ECO:0000256" key="1">
    <source>
        <dbReference type="SAM" id="MobiDB-lite"/>
    </source>
</evidence>
<dbReference type="EMBL" id="VNHW01000001">
    <property type="protein sequence ID" value="TYP90780.1"/>
    <property type="molecule type" value="Genomic_DNA"/>
</dbReference>
<comment type="caution">
    <text evidence="2">The sequence shown here is derived from an EMBL/GenBank/DDBJ whole genome shotgun (WGS) entry which is preliminary data.</text>
</comment>
<proteinExistence type="predicted"/>
<dbReference type="AlphaFoldDB" id="A0A5S5D4A3"/>
<reference evidence="2 3" key="1">
    <citation type="submission" date="2019-07" db="EMBL/GenBank/DDBJ databases">
        <title>Genomic Encyclopedia of Archaeal and Bacterial Type Strains, Phase II (KMG-II): from individual species to whole genera.</title>
        <authorList>
            <person name="Goeker M."/>
        </authorList>
    </citation>
    <scope>NUCLEOTIDE SEQUENCE [LARGE SCALE GENOMIC DNA]</scope>
    <source>
        <strain evidence="2 3">DSM 46842</strain>
    </source>
</reference>
<keyword evidence="3" id="KW-1185">Reference proteome</keyword>
<dbReference type="InterPro" id="IPR010985">
    <property type="entry name" value="Ribbon_hlx_hlx"/>
</dbReference>
<dbReference type="Proteomes" id="UP000322499">
    <property type="component" value="Unassembled WGS sequence"/>
</dbReference>
<evidence type="ECO:0000313" key="2">
    <source>
        <dbReference type="EMBL" id="TYP90780.1"/>
    </source>
</evidence>
<protein>
    <submittedName>
        <fullName evidence="2">Uncharacterized protein</fullName>
    </submittedName>
</protein>